<dbReference type="InterPro" id="IPR002838">
    <property type="entry name" value="AIM24"/>
</dbReference>
<dbReference type="EMBL" id="CVRB01000003">
    <property type="protein sequence ID" value="CRK83062.1"/>
    <property type="molecule type" value="Genomic_DNA"/>
</dbReference>
<dbReference type="AlphaFoldDB" id="A0A0U1NYZ7"/>
<dbReference type="PANTHER" id="PTHR43657">
    <property type="entry name" value="TRYPTOPHAN RNA-BINDING ATTENUATOR PROTEIN-LIKE PROTEIN"/>
    <property type="match status" value="1"/>
</dbReference>
<keyword evidence="2" id="KW-1185">Reference proteome</keyword>
<name>A0A0U1NYZ7_9BACI</name>
<evidence type="ECO:0008006" key="3">
    <source>
        <dbReference type="Google" id="ProtNLM"/>
    </source>
</evidence>
<dbReference type="Proteomes" id="UP000199087">
    <property type="component" value="Unassembled WGS sequence"/>
</dbReference>
<dbReference type="PANTHER" id="PTHR43657:SF1">
    <property type="entry name" value="ALTERED INHERITANCE OF MITOCHONDRIA PROTEIN 24, MITOCHONDRIAL"/>
    <property type="match status" value="1"/>
</dbReference>
<proteinExistence type="predicted"/>
<accession>A0A0U1NYZ7</accession>
<dbReference type="RefSeq" id="WP_090635351.1">
    <property type="nucleotide sequence ID" value="NZ_CVRB01000003.1"/>
</dbReference>
<organism evidence="1 2">
    <name type="scientific">Neobacillus massiliamazoniensis</name>
    <dbReference type="NCBI Taxonomy" id="1499688"/>
    <lineage>
        <taxon>Bacteria</taxon>
        <taxon>Bacillati</taxon>
        <taxon>Bacillota</taxon>
        <taxon>Bacilli</taxon>
        <taxon>Bacillales</taxon>
        <taxon>Bacillaceae</taxon>
        <taxon>Neobacillus</taxon>
    </lineage>
</organism>
<gene>
    <name evidence="1" type="ORF">BN000_03019</name>
</gene>
<reference evidence="2" key="1">
    <citation type="submission" date="2015-05" db="EMBL/GenBank/DDBJ databases">
        <authorList>
            <person name="Urmite Genomes"/>
        </authorList>
    </citation>
    <scope>NUCLEOTIDE SEQUENCE [LARGE SCALE GENOMIC DNA]</scope>
    <source>
        <strain evidence="2">LF1</strain>
    </source>
</reference>
<dbReference type="InterPro" id="IPR016031">
    <property type="entry name" value="Trp_RNA-bd_attenuator-like_dom"/>
</dbReference>
<evidence type="ECO:0000313" key="2">
    <source>
        <dbReference type="Proteomes" id="UP000199087"/>
    </source>
</evidence>
<dbReference type="NCBIfam" id="TIGR00266">
    <property type="entry name" value="TIGR00266 family protein"/>
    <property type="match status" value="1"/>
</dbReference>
<dbReference type="OrthoDB" id="9779518at2"/>
<dbReference type="Pfam" id="PF01987">
    <property type="entry name" value="AIM24"/>
    <property type="match status" value="1"/>
</dbReference>
<sequence length="226" mass="24366">MEFQIHGSTMQSLQLQLEKGESIYSEAGSLLSMSPTIELETNFTGGIGGVFKRVITGNSAVLNHFKAVHGNGHVSFSTRMPGHIVPLQMDHYPSVHVQRHSFLCAEESVSLNVVGNLGLTGFFGGNGLIYNKLDGNGLAFISVDGEVNEIYLKSGETILVHPGHLAAYDSRVSFEVQRLKGFKNMFLGGDGIFLVKLTGPGTIWLHTLSLHGLVEVLKPSLTSGSK</sequence>
<dbReference type="SUPFAM" id="SSF51219">
    <property type="entry name" value="TRAP-like"/>
    <property type="match status" value="1"/>
</dbReference>
<dbReference type="Gene3D" id="3.60.160.10">
    <property type="entry name" value="Mitochondrial biogenesis AIM24"/>
    <property type="match status" value="1"/>
</dbReference>
<dbReference type="InterPro" id="IPR036983">
    <property type="entry name" value="AIM24_sf"/>
</dbReference>
<evidence type="ECO:0000313" key="1">
    <source>
        <dbReference type="EMBL" id="CRK83062.1"/>
    </source>
</evidence>
<protein>
    <recommendedName>
        <fullName evidence="3">TIGR00266 family protein</fullName>
    </recommendedName>
</protein>